<evidence type="ECO:0000313" key="5">
    <source>
        <dbReference type="EMBL" id="TXG47162.1"/>
    </source>
</evidence>
<accession>A0A5C7GS82</accession>
<protein>
    <recommendedName>
        <fullName evidence="4">Gnk2-homologous domain-containing protein</fullName>
    </recommendedName>
</protein>
<feature type="region of interest" description="Disordered" evidence="3">
    <location>
        <begin position="80"/>
        <end position="127"/>
    </location>
</feature>
<gene>
    <name evidence="5" type="ORF">EZV62_026456</name>
</gene>
<evidence type="ECO:0000259" key="4">
    <source>
        <dbReference type="PROSITE" id="PS51473"/>
    </source>
</evidence>
<dbReference type="Gene3D" id="3.30.430.20">
    <property type="entry name" value="Gnk2 domain, C-X8-C-X2-C motif"/>
    <property type="match status" value="1"/>
</dbReference>
<organism evidence="5 6">
    <name type="scientific">Acer yangbiense</name>
    <dbReference type="NCBI Taxonomy" id="1000413"/>
    <lineage>
        <taxon>Eukaryota</taxon>
        <taxon>Viridiplantae</taxon>
        <taxon>Streptophyta</taxon>
        <taxon>Embryophyta</taxon>
        <taxon>Tracheophyta</taxon>
        <taxon>Spermatophyta</taxon>
        <taxon>Magnoliopsida</taxon>
        <taxon>eudicotyledons</taxon>
        <taxon>Gunneridae</taxon>
        <taxon>Pentapetalae</taxon>
        <taxon>rosids</taxon>
        <taxon>malvids</taxon>
        <taxon>Sapindales</taxon>
        <taxon>Sapindaceae</taxon>
        <taxon>Hippocastanoideae</taxon>
        <taxon>Acereae</taxon>
        <taxon>Acer</taxon>
    </lineage>
</organism>
<dbReference type="AlphaFoldDB" id="A0A5C7GS82"/>
<proteinExistence type="predicted"/>
<keyword evidence="2" id="KW-0677">Repeat</keyword>
<evidence type="ECO:0000313" key="6">
    <source>
        <dbReference type="Proteomes" id="UP000323000"/>
    </source>
</evidence>
<sequence length="127" mass="13993">MADPMAATIHDQNSPIGNNYCPQVSSIDFQSQSRWFYEKECSDCRSKATDLLPKCCQGRQGRRVVSPSCNIRYEIDHFYSDPAVNAPTPTQPSPKPQRPTSQEGLVIVSPPPPATKTAPQKGIVFNA</sequence>
<dbReference type="InterPro" id="IPR038408">
    <property type="entry name" value="GNK2_sf"/>
</dbReference>
<comment type="caution">
    <text evidence="5">The sequence shown here is derived from an EMBL/GenBank/DDBJ whole genome shotgun (WGS) entry which is preliminary data.</text>
</comment>
<dbReference type="InterPro" id="IPR002902">
    <property type="entry name" value="GNK2"/>
</dbReference>
<evidence type="ECO:0000256" key="1">
    <source>
        <dbReference type="ARBA" id="ARBA00022729"/>
    </source>
</evidence>
<keyword evidence="6" id="KW-1185">Reference proteome</keyword>
<dbReference type="EMBL" id="VAHF01000013">
    <property type="protein sequence ID" value="TXG47162.1"/>
    <property type="molecule type" value="Genomic_DNA"/>
</dbReference>
<dbReference type="OrthoDB" id="1938064at2759"/>
<reference evidence="6" key="1">
    <citation type="journal article" date="2019" name="Gigascience">
        <title>De novo genome assembly of the endangered Acer yangbiense, a plant species with extremely small populations endemic to Yunnan Province, China.</title>
        <authorList>
            <person name="Yang J."/>
            <person name="Wariss H.M."/>
            <person name="Tao L."/>
            <person name="Zhang R."/>
            <person name="Yun Q."/>
            <person name="Hollingsworth P."/>
            <person name="Dao Z."/>
            <person name="Luo G."/>
            <person name="Guo H."/>
            <person name="Ma Y."/>
            <person name="Sun W."/>
        </authorList>
    </citation>
    <scope>NUCLEOTIDE SEQUENCE [LARGE SCALE GENOMIC DNA]</scope>
    <source>
        <strain evidence="6">cv. Malutang</strain>
    </source>
</reference>
<keyword evidence="1" id="KW-0732">Signal</keyword>
<evidence type="ECO:0000256" key="3">
    <source>
        <dbReference type="SAM" id="MobiDB-lite"/>
    </source>
</evidence>
<evidence type="ECO:0000256" key="2">
    <source>
        <dbReference type="ARBA" id="ARBA00022737"/>
    </source>
</evidence>
<dbReference type="CDD" id="cd23509">
    <property type="entry name" value="Gnk2-like"/>
    <property type="match status" value="1"/>
</dbReference>
<feature type="domain" description="Gnk2-homologous" evidence="4">
    <location>
        <begin position="1"/>
        <end position="78"/>
    </location>
</feature>
<dbReference type="PROSITE" id="PS51473">
    <property type="entry name" value="GNK2"/>
    <property type="match status" value="1"/>
</dbReference>
<dbReference type="Proteomes" id="UP000323000">
    <property type="component" value="Chromosome 13"/>
</dbReference>
<name>A0A5C7GS82_9ROSI</name>